<evidence type="ECO:0000259" key="2">
    <source>
        <dbReference type="Pfam" id="PF07245"/>
    </source>
</evidence>
<evidence type="ECO:0000313" key="4">
    <source>
        <dbReference type="EMBL" id="KAK5982114.1"/>
    </source>
</evidence>
<organism evidence="3 5">
    <name type="scientific">Trichostrongylus colubriformis</name>
    <name type="common">Black scour worm</name>
    <dbReference type="NCBI Taxonomy" id="6319"/>
    <lineage>
        <taxon>Eukaryota</taxon>
        <taxon>Metazoa</taxon>
        <taxon>Ecdysozoa</taxon>
        <taxon>Nematoda</taxon>
        <taxon>Chromadorea</taxon>
        <taxon>Rhabditida</taxon>
        <taxon>Rhabditina</taxon>
        <taxon>Rhabditomorpha</taxon>
        <taxon>Strongyloidea</taxon>
        <taxon>Trichostrongylidae</taxon>
        <taxon>Trichostrongylus</taxon>
    </lineage>
</organism>
<evidence type="ECO:0000313" key="5">
    <source>
        <dbReference type="Proteomes" id="UP001331761"/>
    </source>
</evidence>
<protein>
    <recommendedName>
        <fullName evidence="2">Phlebovirus glycoprotein G2 fusion domain-containing protein</fullName>
    </recommendedName>
</protein>
<evidence type="ECO:0000256" key="1">
    <source>
        <dbReference type="SAM" id="SignalP"/>
    </source>
</evidence>
<dbReference type="PROSITE" id="PS51257">
    <property type="entry name" value="PROKAR_LIPOPROTEIN"/>
    <property type="match status" value="1"/>
</dbReference>
<comment type="caution">
    <text evidence="3">The sequence shown here is derived from an EMBL/GenBank/DDBJ whole genome shotgun (WGS) entry which is preliminary data.</text>
</comment>
<dbReference type="Proteomes" id="UP001331761">
    <property type="component" value="Unassembled WGS sequence"/>
</dbReference>
<dbReference type="Pfam" id="PF07245">
    <property type="entry name" value="Phlebovirus_G2"/>
    <property type="match status" value="1"/>
</dbReference>
<reference evidence="3 5" key="1">
    <citation type="submission" date="2019-10" db="EMBL/GenBank/DDBJ databases">
        <title>Assembly and Annotation for the nematode Trichostrongylus colubriformis.</title>
        <authorList>
            <person name="Martin J."/>
        </authorList>
    </citation>
    <scope>NUCLEOTIDE SEQUENCE [LARGE SCALE GENOMIC DNA]</scope>
    <source>
        <strain evidence="3">G859</strain>
        <tissue evidence="3">Whole worm</tissue>
    </source>
</reference>
<proteinExistence type="predicted"/>
<keyword evidence="5" id="KW-1185">Reference proteome</keyword>
<dbReference type="Gene3D" id="2.60.98.50">
    <property type="match status" value="1"/>
</dbReference>
<name>A0AAN8IH01_TRICO</name>
<dbReference type="EMBL" id="WIXE01005537">
    <property type="protein sequence ID" value="KAK5982114.1"/>
    <property type="molecule type" value="Genomic_DNA"/>
</dbReference>
<dbReference type="InterPro" id="IPR009878">
    <property type="entry name" value="Phlebovirus_G2_fusion"/>
</dbReference>
<sequence length="140" mass="16041">MVLRRRGRDYIALRHRLWMEIAISLAILTQVTIACQDIDAFQLNIVTCHKPGDSEWCSLDTSEIVKLNPFKREACLLLTKNDSTVLEVTLLWEHLQLFCDKTSVLLQGVHGMACWIVSDAPCGLVCRREMRLGQSYYEVT</sequence>
<dbReference type="EMBL" id="WIXE01019702">
    <property type="protein sequence ID" value="KAK5969813.1"/>
    <property type="molecule type" value="Genomic_DNA"/>
</dbReference>
<evidence type="ECO:0000313" key="3">
    <source>
        <dbReference type="EMBL" id="KAK5969813.1"/>
    </source>
</evidence>
<gene>
    <name evidence="4" type="ORF">GCK32_016165</name>
    <name evidence="3" type="ORF">GCK32_016403</name>
</gene>
<feature type="chain" id="PRO_5044710892" description="Phlebovirus glycoprotein G2 fusion domain-containing protein" evidence="1">
    <location>
        <begin position="35"/>
        <end position="140"/>
    </location>
</feature>
<feature type="domain" description="Phlebovirus glycoprotein G2 fusion" evidence="2">
    <location>
        <begin position="35"/>
        <end position="105"/>
    </location>
</feature>
<accession>A0AAN8IH01</accession>
<keyword evidence="1" id="KW-0732">Signal</keyword>
<dbReference type="AlphaFoldDB" id="A0AAN8IH01"/>
<feature type="signal peptide" evidence="1">
    <location>
        <begin position="1"/>
        <end position="34"/>
    </location>
</feature>